<evidence type="ECO:0000259" key="5">
    <source>
        <dbReference type="PROSITE" id="PS50893"/>
    </source>
</evidence>
<proteinExistence type="inferred from homology"/>
<dbReference type="Proteomes" id="UP000536262">
    <property type="component" value="Unassembled WGS sequence"/>
</dbReference>
<dbReference type="EMBL" id="JACHOU010000009">
    <property type="protein sequence ID" value="MBB6355820.1"/>
    <property type="molecule type" value="Genomic_DNA"/>
</dbReference>
<protein>
    <submittedName>
        <fullName evidence="6">Iron(III) transport system ATP-binding protein</fullName>
    </submittedName>
</protein>
<dbReference type="GO" id="GO:0043190">
    <property type="term" value="C:ATP-binding cassette (ABC) transporter complex"/>
    <property type="evidence" value="ECO:0007669"/>
    <property type="project" value="InterPro"/>
</dbReference>
<sequence>MTDNNLLSVRSLTRRFTSSGPAVVDDLSFDLDAGEILALIGPSGCGKTTTLRMIAGFETPNTGRVLLSGRDVTSTPAEQRGIGMVFQDYALFPHMTVGENIRFGTRQKGRDVVARYLGMVGLEGFDQRYPDQLSGGQQQRVALARSFAAEPRLILLDEPFSNLDAALRSAARREIRRLLKSAGIAIVFVTHDQEEALSFADRVAVMHAGRIMQSGMAQEVYDRPADAFVATFLGRTNLLEGIAEGGCVQTSLGLLPLTHPASGRVSISLRPERLGIRAVEADEQPNGRIVAVEFKGHDMTYWVDCNGVEVQVDAMQSIRLAEGTPVRVAVDGEAVPLGDSNQ</sequence>
<dbReference type="InterPro" id="IPR008995">
    <property type="entry name" value="Mo/tungstate-bd_C_term_dom"/>
</dbReference>
<dbReference type="InterPro" id="IPR017871">
    <property type="entry name" value="ABC_transporter-like_CS"/>
</dbReference>
<dbReference type="PANTHER" id="PTHR42781:SF4">
    <property type="entry name" value="SPERMIDINE_PUTRESCINE IMPORT ATP-BINDING PROTEIN POTA"/>
    <property type="match status" value="1"/>
</dbReference>
<evidence type="ECO:0000313" key="7">
    <source>
        <dbReference type="Proteomes" id="UP000536262"/>
    </source>
</evidence>
<dbReference type="GO" id="GO:0016887">
    <property type="term" value="F:ATP hydrolysis activity"/>
    <property type="evidence" value="ECO:0007669"/>
    <property type="project" value="InterPro"/>
</dbReference>
<comment type="caution">
    <text evidence="6">The sequence shown here is derived from an EMBL/GenBank/DDBJ whole genome shotgun (WGS) entry which is preliminary data.</text>
</comment>
<evidence type="ECO:0000256" key="3">
    <source>
        <dbReference type="ARBA" id="ARBA00022741"/>
    </source>
</evidence>
<keyword evidence="2" id="KW-0813">Transport</keyword>
<dbReference type="Gene3D" id="3.40.50.300">
    <property type="entry name" value="P-loop containing nucleotide triphosphate hydrolases"/>
    <property type="match status" value="1"/>
</dbReference>
<name>A0A7X0FA05_9HYPH</name>
<dbReference type="PROSITE" id="PS50893">
    <property type="entry name" value="ABC_TRANSPORTER_2"/>
    <property type="match status" value="1"/>
</dbReference>
<keyword evidence="7" id="KW-1185">Reference proteome</keyword>
<dbReference type="AlphaFoldDB" id="A0A7X0FA05"/>
<accession>A0A7X0FA05</accession>
<evidence type="ECO:0000256" key="1">
    <source>
        <dbReference type="ARBA" id="ARBA00005417"/>
    </source>
</evidence>
<evidence type="ECO:0000256" key="2">
    <source>
        <dbReference type="ARBA" id="ARBA00022448"/>
    </source>
</evidence>
<dbReference type="FunFam" id="3.40.50.300:FF:000425">
    <property type="entry name" value="Probable ABC transporter, ATP-binding subunit"/>
    <property type="match status" value="1"/>
</dbReference>
<feature type="domain" description="ABC transporter" evidence="5">
    <location>
        <begin position="7"/>
        <end position="233"/>
    </location>
</feature>
<evidence type="ECO:0000313" key="6">
    <source>
        <dbReference type="EMBL" id="MBB6355820.1"/>
    </source>
</evidence>
<dbReference type="Pfam" id="PF08402">
    <property type="entry name" value="TOBE_2"/>
    <property type="match status" value="1"/>
</dbReference>
<dbReference type="SMART" id="SM00382">
    <property type="entry name" value="AAA"/>
    <property type="match status" value="1"/>
</dbReference>
<dbReference type="InterPro" id="IPR050093">
    <property type="entry name" value="ABC_SmlMolc_Importer"/>
</dbReference>
<reference evidence="6 7" key="1">
    <citation type="submission" date="2020-08" db="EMBL/GenBank/DDBJ databases">
        <title>Genomic Encyclopedia of Type Strains, Phase IV (KMG-IV): sequencing the most valuable type-strain genomes for metagenomic binning, comparative biology and taxonomic classification.</title>
        <authorList>
            <person name="Goeker M."/>
        </authorList>
    </citation>
    <scope>NUCLEOTIDE SEQUENCE [LARGE SCALE GENOMIC DNA]</scope>
    <source>
        <strain evidence="6 7">DSM 7051</strain>
    </source>
</reference>
<dbReference type="SUPFAM" id="SSF52540">
    <property type="entry name" value="P-loop containing nucleoside triphosphate hydrolases"/>
    <property type="match status" value="1"/>
</dbReference>
<dbReference type="InterPro" id="IPR027417">
    <property type="entry name" value="P-loop_NTPase"/>
</dbReference>
<organism evidence="6 7">
    <name type="scientific">Aminobacter aganoensis</name>
    <dbReference type="NCBI Taxonomy" id="83264"/>
    <lineage>
        <taxon>Bacteria</taxon>
        <taxon>Pseudomonadati</taxon>
        <taxon>Pseudomonadota</taxon>
        <taxon>Alphaproteobacteria</taxon>
        <taxon>Hyphomicrobiales</taxon>
        <taxon>Phyllobacteriaceae</taxon>
        <taxon>Aminobacter</taxon>
    </lineage>
</organism>
<dbReference type="InterPro" id="IPR003593">
    <property type="entry name" value="AAA+_ATPase"/>
</dbReference>
<gene>
    <name evidence="6" type="ORF">GGR00_003625</name>
</gene>
<dbReference type="SUPFAM" id="SSF50331">
    <property type="entry name" value="MOP-like"/>
    <property type="match status" value="1"/>
</dbReference>
<dbReference type="GO" id="GO:0015697">
    <property type="term" value="P:quaternary ammonium group transport"/>
    <property type="evidence" value="ECO:0007669"/>
    <property type="project" value="UniProtKB-ARBA"/>
</dbReference>
<dbReference type="PROSITE" id="PS00211">
    <property type="entry name" value="ABC_TRANSPORTER_1"/>
    <property type="match status" value="1"/>
</dbReference>
<keyword evidence="3" id="KW-0547">Nucleotide-binding</keyword>
<evidence type="ECO:0000256" key="4">
    <source>
        <dbReference type="ARBA" id="ARBA00022840"/>
    </source>
</evidence>
<keyword evidence="4 6" id="KW-0067">ATP-binding</keyword>
<comment type="similarity">
    <text evidence="1">Belongs to the ABC transporter superfamily.</text>
</comment>
<dbReference type="InterPro" id="IPR003439">
    <property type="entry name" value="ABC_transporter-like_ATP-bd"/>
</dbReference>
<dbReference type="GO" id="GO:0005524">
    <property type="term" value="F:ATP binding"/>
    <property type="evidence" value="ECO:0007669"/>
    <property type="project" value="UniProtKB-KW"/>
</dbReference>
<dbReference type="InterPro" id="IPR013611">
    <property type="entry name" value="Transp-assoc_OB_typ2"/>
</dbReference>
<dbReference type="GO" id="GO:0022857">
    <property type="term" value="F:transmembrane transporter activity"/>
    <property type="evidence" value="ECO:0007669"/>
    <property type="project" value="InterPro"/>
</dbReference>
<dbReference type="PANTHER" id="PTHR42781">
    <property type="entry name" value="SPERMIDINE/PUTRESCINE IMPORT ATP-BINDING PROTEIN POTA"/>
    <property type="match status" value="1"/>
</dbReference>
<dbReference type="Pfam" id="PF00005">
    <property type="entry name" value="ABC_tran"/>
    <property type="match status" value="1"/>
</dbReference>
<dbReference type="RefSeq" id="WP_184700209.1">
    <property type="nucleotide sequence ID" value="NZ_BAABEG010000005.1"/>
</dbReference>